<evidence type="ECO:0000256" key="1">
    <source>
        <dbReference type="SAM" id="MobiDB-lite"/>
    </source>
</evidence>
<name>A0A9P7FPN5_9AGAR</name>
<feature type="compositionally biased region" description="Pro residues" evidence="1">
    <location>
        <begin position="13"/>
        <end position="25"/>
    </location>
</feature>
<gene>
    <name evidence="2" type="ORF">H0H81_001709</name>
</gene>
<feature type="compositionally biased region" description="Low complexity" evidence="1">
    <location>
        <begin position="1"/>
        <end position="12"/>
    </location>
</feature>
<sequence length="138" mass="14963">MCGSPSGSHLPLPALPSPPPPPSPLPQLTHSGQPQRNYAVPLWYQDVLPAPPVPSVQPDKPSKPEAPLLPCVQLIVRDHLVTALNVFGIWRDYPHRPSYDPDASISIADLAEKDLSFKDAPQSSLFWNILAPASLAIQ</sequence>
<proteinExistence type="predicted"/>
<reference evidence="2" key="2">
    <citation type="submission" date="2021-10" db="EMBL/GenBank/DDBJ databases">
        <title>Phylogenomics reveals ancestral predisposition of the termite-cultivated fungus Termitomyces towards a domesticated lifestyle.</title>
        <authorList>
            <person name="Auxier B."/>
            <person name="Grum-Grzhimaylo A."/>
            <person name="Cardenas M.E."/>
            <person name="Lodge J.D."/>
            <person name="Laessoe T."/>
            <person name="Pedersen O."/>
            <person name="Smith M.E."/>
            <person name="Kuyper T.W."/>
            <person name="Franco-Molano E.A."/>
            <person name="Baroni T.J."/>
            <person name="Aanen D.K."/>
        </authorList>
    </citation>
    <scope>NUCLEOTIDE SEQUENCE</scope>
    <source>
        <strain evidence="2">D49</strain>
    </source>
</reference>
<feature type="region of interest" description="Disordered" evidence="1">
    <location>
        <begin position="1"/>
        <end position="33"/>
    </location>
</feature>
<evidence type="ECO:0000313" key="2">
    <source>
        <dbReference type="EMBL" id="KAG5634506.1"/>
    </source>
</evidence>
<dbReference type="AlphaFoldDB" id="A0A9P7FPN5"/>
<keyword evidence="3" id="KW-1185">Reference proteome</keyword>
<protein>
    <submittedName>
        <fullName evidence="2">Uncharacterized protein</fullName>
    </submittedName>
</protein>
<dbReference type="EMBL" id="JABCKI010006375">
    <property type="protein sequence ID" value="KAG5634506.1"/>
    <property type="molecule type" value="Genomic_DNA"/>
</dbReference>
<evidence type="ECO:0000313" key="3">
    <source>
        <dbReference type="Proteomes" id="UP000717328"/>
    </source>
</evidence>
<reference evidence="2" key="1">
    <citation type="submission" date="2021-02" db="EMBL/GenBank/DDBJ databases">
        <authorList>
            <person name="Nieuwenhuis M."/>
            <person name="Van De Peppel L.J.J."/>
        </authorList>
    </citation>
    <scope>NUCLEOTIDE SEQUENCE</scope>
    <source>
        <strain evidence="2">D49</strain>
    </source>
</reference>
<comment type="caution">
    <text evidence="2">The sequence shown here is derived from an EMBL/GenBank/DDBJ whole genome shotgun (WGS) entry which is preliminary data.</text>
</comment>
<dbReference type="Proteomes" id="UP000717328">
    <property type="component" value="Unassembled WGS sequence"/>
</dbReference>
<organism evidence="2 3">
    <name type="scientific">Sphagnurus paluster</name>
    <dbReference type="NCBI Taxonomy" id="117069"/>
    <lineage>
        <taxon>Eukaryota</taxon>
        <taxon>Fungi</taxon>
        <taxon>Dikarya</taxon>
        <taxon>Basidiomycota</taxon>
        <taxon>Agaricomycotina</taxon>
        <taxon>Agaricomycetes</taxon>
        <taxon>Agaricomycetidae</taxon>
        <taxon>Agaricales</taxon>
        <taxon>Tricholomatineae</taxon>
        <taxon>Lyophyllaceae</taxon>
        <taxon>Sphagnurus</taxon>
    </lineage>
</organism>
<accession>A0A9P7FPN5</accession>
<dbReference type="OrthoDB" id="3065467at2759"/>